<dbReference type="EMBL" id="ASPP01000044">
    <property type="protein sequence ID" value="ETO37023.1"/>
    <property type="molecule type" value="Genomic_DNA"/>
</dbReference>
<dbReference type="AlphaFoldDB" id="X6PFZ0"/>
<proteinExistence type="predicted"/>
<evidence type="ECO:0000313" key="2">
    <source>
        <dbReference type="Proteomes" id="UP000023152"/>
    </source>
</evidence>
<organism evidence="1 2">
    <name type="scientific">Reticulomyxa filosa</name>
    <dbReference type="NCBI Taxonomy" id="46433"/>
    <lineage>
        <taxon>Eukaryota</taxon>
        <taxon>Sar</taxon>
        <taxon>Rhizaria</taxon>
        <taxon>Retaria</taxon>
        <taxon>Foraminifera</taxon>
        <taxon>Monothalamids</taxon>
        <taxon>Reticulomyxidae</taxon>
        <taxon>Reticulomyxa</taxon>
    </lineage>
</organism>
<evidence type="ECO:0000313" key="1">
    <source>
        <dbReference type="EMBL" id="ETO37023.1"/>
    </source>
</evidence>
<protein>
    <submittedName>
        <fullName evidence="1">Uncharacterized protein</fullName>
    </submittedName>
</protein>
<sequence>MCYLLSAELSKKRTCSFSDFLNENIDMSTKKILILLIYHHNYCLNIENQKGKDFENDDNAKYIYATKYFFIFSNDNISLLQNLDICYQYIQDTFFNSYFLKLVELKNMKQVIKKEMKFAIELLIVVSLFFKKSFSINAQKEEHHPSLLYFVQSTGHSYQLLTYYWPHEITFSKDNCDHQDWYCYIISFCEIFFIKAFFENQKTIDKLNSCKNNNNKNYFCNERISVKLKK</sequence>
<dbReference type="Proteomes" id="UP000023152">
    <property type="component" value="Unassembled WGS sequence"/>
</dbReference>
<name>X6PFZ0_RETFI</name>
<accession>X6PFZ0</accession>
<reference evidence="1 2" key="1">
    <citation type="journal article" date="2013" name="Curr. Biol.">
        <title>The Genome of the Foraminiferan Reticulomyxa filosa.</title>
        <authorList>
            <person name="Glockner G."/>
            <person name="Hulsmann N."/>
            <person name="Schleicher M."/>
            <person name="Noegel A.A."/>
            <person name="Eichinger L."/>
            <person name="Gallinger C."/>
            <person name="Pawlowski J."/>
            <person name="Sierra R."/>
            <person name="Euteneuer U."/>
            <person name="Pillet L."/>
            <person name="Moustafa A."/>
            <person name="Platzer M."/>
            <person name="Groth M."/>
            <person name="Szafranski K."/>
            <person name="Schliwa M."/>
        </authorList>
    </citation>
    <scope>NUCLEOTIDE SEQUENCE [LARGE SCALE GENOMIC DNA]</scope>
</reference>
<keyword evidence="2" id="KW-1185">Reference proteome</keyword>
<comment type="caution">
    <text evidence="1">The sequence shown here is derived from an EMBL/GenBank/DDBJ whole genome shotgun (WGS) entry which is preliminary data.</text>
</comment>
<gene>
    <name evidence="1" type="ORF">RFI_00039</name>
</gene>